<evidence type="ECO:0000313" key="2">
    <source>
        <dbReference type="Proteomes" id="UP000076407"/>
    </source>
</evidence>
<reference evidence="1" key="1">
    <citation type="submission" date="2020-05" db="UniProtKB">
        <authorList>
            <consortium name="EnsemblMetazoa"/>
        </authorList>
    </citation>
    <scope>IDENTIFICATION</scope>
    <source>
        <strain evidence="1">SANGQUA</strain>
    </source>
</reference>
<name>A0A182XR67_ANOQN</name>
<dbReference type="VEuPathDB" id="VectorBase:AQUA014350"/>
<dbReference type="Proteomes" id="UP000076407">
    <property type="component" value="Unassembled WGS sequence"/>
</dbReference>
<dbReference type="AlphaFoldDB" id="A0A182XR67"/>
<proteinExistence type="predicted"/>
<sequence>MGMKYFSPLYSTACLSSWLLSPFCKIVFCITRSTFALKTLCCPFDVPTWNDPRGVELSFAWPTNSFAVVDTLRSSLGK</sequence>
<dbReference type="EnsemblMetazoa" id="AQUA014350-RA">
    <property type="protein sequence ID" value="AQUA014350-PA"/>
    <property type="gene ID" value="AQUA014350"/>
</dbReference>
<accession>A0A182XR67</accession>
<organism evidence="1 2">
    <name type="scientific">Anopheles quadriannulatus</name>
    <name type="common">Mosquito</name>
    <dbReference type="NCBI Taxonomy" id="34691"/>
    <lineage>
        <taxon>Eukaryota</taxon>
        <taxon>Metazoa</taxon>
        <taxon>Ecdysozoa</taxon>
        <taxon>Arthropoda</taxon>
        <taxon>Hexapoda</taxon>
        <taxon>Insecta</taxon>
        <taxon>Pterygota</taxon>
        <taxon>Neoptera</taxon>
        <taxon>Endopterygota</taxon>
        <taxon>Diptera</taxon>
        <taxon>Nematocera</taxon>
        <taxon>Culicoidea</taxon>
        <taxon>Culicidae</taxon>
        <taxon>Anophelinae</taxon>
        <taxon>Anopheles</taxon>
    </lineage>
</organism>
<keyword evidence="2" id="KW-1185">Reference proteome</keyword>
<protein>
    <submittedName>
        <fullName evidence="1">Uncharacterized protein</fullName>
    </submittedName>
</protein>
<evidence type="ECO:0000313" key="1">
    <source>
        <dbReference type="EnsemblMetazoa" id="AQUA014350-PA"/>
    </source>
</evidence>